<dbReference type="Pfam" id="PF20431">
    <property type="entry name" value="E_motif"/>
    <property type="match status" value="1"/>
</dbReference>
<feature type="repeat" description="PPR" evidence="2">
    <location>
        <begin position="387"/>
        <end position="421"/>
    </location>
</feature>
<dbReference type="Gene3D" id="1.25.40.10">
    <property type="entry name" value="Tetratricopeptide repeat domain"/>
    <property type="match status" value="4"/>
</dbReference>
<evidence type="ECO:0000313" key="4">
    <source>
        <dbReference type="Proteomes" id="UP001141806"/>
    </source>
</evidence>
<dbReference type="OrthoDB" id="185373at2759"/>
<dbReference type="InterPro" id="IPR046960">
    <property type="entry name" value="PPR_At4g14850-like_plant"/>
</dbReference>
<dbReference type="GO" id="GO:0003723">
    <property type="term" value="F:RNA binding"/>
    <property type="evidence" value="ECO:0007669"/>
    <property type="project" value="InterPro"/>
</dbReference>
<reference evidence="3" key="1">
    <citation type="journal article" date="2023" name="Plant J.">
        <title>The genome of the king protea, Protea cynaroides.</title>
        <authorList>
            <person name="Chang J."/>
            <person name="Duong T.A."/>
            <person name="Schoeman C."/>
            <person name="Ma X."/>
            <person name="Roodt D."/>
            <person name="Barker N."/>
            <person name="Li Z."/>
            <person name="Van de Peer Y."/>
            <person name="Mizrachi E."/>
        </authorList>
    </citation>
    <scope>NUCLEOTIDE SEQUENCE</scope>
    <source>
        <tissue evidence="3">Young leaves</tissue>
    </source>
</reference>
<feature type="repeat" description="PPR" evidence="2">
    <location>
        <begin position="286"/>
        <end position="320"/>
    </location>
</feature>
<accession>A0A9Q0L0E2</accession>
<name>A0A9Q0L0E2_9MAGN</name>
<dbReference type="InterPro" id="IPR046849">
    <property type="entry name" value="E2_motif"/>
</dbReference>
<dbReference type="Pfam" id="PF13041">
    <property type="entry name" value="PPR_2"/>
    <property type="match status" value="3"/>
</dbReference>
<dbReference type="NCBIfam" id="TIGR00756">
    <property type="entry name" value="PPR"/>
    <property type="match status" value="6"/>
</dbReference>
<feature type="repeat" description="PPR" evidence="2">
    <location>
        <begin position="422"/>
        <end position="452"/>
    </location>
</feature>
<dbReference type="PROSITE" id="PS51375">
    <property type="entry name" value="PPR"/>
    <property type="match status" value="6"/>
</dbReference>
<dbReference type="FunFam" id="1.25.40.10:FF:000715">
    <property type="entry name" value="Pentatricopeptide repeat-containing protein"/>
    <property type="match status" value="1"/>
</dbReference>
<evidence type="ECO:0000256" key="2">
    <source>
        <dbReference type="PROSITE-ProRule" id="PRU00708"/>
    </source>
</evidence>
<organism evidence="3 4">
    <name type="scientific">Protea cynaroides</name>
    <dbReference type="NCBI Taxonomy" id="273540"/>
    <lineage>
        <taxon>Eukaryota</taxon>
        <taxon>Viridiplantae</taxon>
        <taxon>Streptophyta</taxon>
        <taxon>Embryophyta</taxon>
        <taxon>Tracheophyta</taxon>
        <taxon>Spermatophyta</taxon>
        <taxon>Magnoliopsida</taxon>
        <taxon>Proteales</taxon>
        <taxon>Proteaceae</taxon>
        <taxon>Protea</taxon>
    </lineage>
</organism>
<evidence type="ECO:0000313" key="3">
    <source>
        <dbReference type="EMBL" id="KAJ4980103.1"/>
    </source>
</evidence>
<keyword evidence="1" id="KW-0677">Repeat</keyword>
<protein>
    <recommendedName>
        <fullName evidence="5">Pentatricopeptide repeat-containing protein At2g22410, mitochondrial-like</fullName>
    </recommendedName>
</protein>
<dbReference type="GO" id="GO:0009451">
    <property type="term" value="P:RNA modification"/>
    <property type="evidence" value="ECO:0007669"/>
    <property type="project" value="InterPro"/>
</dbReference>
<dbReference type="PANTHER" id="PTHR47926">
    <property type="entry name" value="PENTATRICOPEPTIDE REPEAT-CONTAINING PROTEIN"/>
    <property type="match status" value="1"/>
</dbReference>
<feature type="repeat" description="PPR" evidence="2">
    <location>
        <begin position="154"/>
        <end position="188"/>
    </location>
</feature>
<feature type="repeat" description="PPR" evidence="2">
    <location>
        <begin position="52"/>
        <end position="86"/>
    </location>
</feature>
<dbReference type="InterPro" id="IPR046848">
    <property type="entry name" value="E_motif"/>
</dbReference>
<evidence type="ECO:0000256" key="1">
    <source>
        <dbReference type="ARBA" id="ARBA00022737"/>
    </source>
</evidence>
<dbReference type="SUPFAM" id="SSF48452">
    <property type="entry name" value="TPR-like"/>
    <property type="match status" value="2"/>
</dbReference>
<keyword evidence="4" id="KW-1185">Reference proteome</keyword>
<dbReference type="InterPro" id="IPR011990">
    <property type="entry name" value="TPR-like_helical_dom_sf"/>
</dbReference>
<dbReference type="FunFam" id="1.25.40.10:FF:000427">
    <property type="entry name" value="Pentatricopeptide repeat-containing protein chloroplastic"/>
    <property type="match status" value="1"/>
</dbReference>
<feature type="repeat" description="PPR" evidence="2">
    <location>
        <begin position="255"/>
        <end position="285"/>
    </location>
</feature>
<dbReference type="EMBL" id="JAMYWD010000002">
    <property type="protein sequence ID" value="KAJ4980103.1"/>
    <property type="molecule type" value="Genomic_DNA"/>
</dbReference>
<sequence>MNQLKQIQAQMIVTALVADRLAMSRLFAFCAISESGSLDYCIKILKNTENPNIFSWNIAIRGYSESENPREAILVYKQMLHRGGSRPDHYTYPFLLKACARLSSIQMGNEILGNIFHFGFDSDIFVHNAVLHMLVTCGELGAARQLFDESSLRDLVSWNSMINGYVRSACPNEAIELFREMEAEQVKPDEVTMIGLVSSCGQMEDLNRGSEFHRYIEGNGLKLTTPLSNALMDMYVKCGSLESARKIFNSMSNKTIVSWTTMVSGCAKFGFLDDARKLFDEMPEKDAVPWNAMISGYVQCRRGKDALALFHEMQAMDVKPDEVTMVTLLSACSQLGALDVGIWVHHYIDKHKMSLSVALGTALVDMYAKCGNISKALQVFWEIPRRNALTWTAIIGALALHGHAHDAISHFLEMIDIGLIPDEVTFLGVLSACCHAGLVDEGRRFFTEMSSRFNLSPKLKHYSCMVDLLGRAGLLSEAEELIKSMPMEPDAVIWGALFFACKIHANVAMGERAALKLLELEPSDSGIYVLLANMYLDANMFEEARKARLMMRERGVEKTPGCSLIEVDGNMYEFIVRDKSHPETQEIYECLTQLTRQLEFNDYISCIP</sequence>
<dbReference type="Pfam" id="PF20430">
    <property type="entry name" value="Eplus_motif"/>
    <property type="match status" value="1"/>
</dbReference>
<proteinExistence type="predicted"/>
<comment type="caution">
    <text evidence="3">The sequence shown here is derived from an EMBL/GenBank/DDBJ whole genome shotgun (WGS) entry which is preliminary data.</text>
</comment>
<dbReference type="PANTHER" id="PTHR47926:SF436">
    <property type="entry name" value="PENTATRICOPEPTIDE REPEAT-CONTAINING PROTEIN ELI1, CHLOROPLASTIC-LIKE ISOFORM X2"/>
    <property type="match status" value="1"/>
</dbReference>
<dbReference type="FunFam" id="1.25.40.10:FF:000348">
    <property type="entry name" value="Pentatricopeptide repeat-containing protein chloroplastic"/>
    <property type="match status" value="1"/>
</dbReference>
<dbReference type="AlphaFoldDB" id="A0A9Q0L0E2"/>
<dbReference type="Proteomes" id="UP001141806">
    <property type="component" value="Unassembled WGS sequence"/>
</dbReference>
<evidence type="ECO:0008006" key="5">
    <source>
        <dbReference type="Google" id="ProtNLM"/>
    </source>
</evidence>
<gene>
    <name evidence="3" type="ORF">NE237_010883</name>
</gene>
<dbReference type="Pfam" id="PF01535">
    <property type="entry name" value="PPR"/>
    <property type="match status" value="6"/>
</dbReference>
<dbReference type="InterPro" id="IPR002885">
    <property type="entry name" value="PPR_rpt"/>
</dbReference>